<evidence type="ECO:0000313" key="2">
    <source>
        <dbReference type="Proteomes" id="UP001157418"/>
    </source>
</evidence>
<comment type="caution">
    <text evidence="1">The sequence shown here is derived from an EMBL/GenBank/DDBJ whole genome shotgun (WGS) entry which is preliminary data.</text>
</comment>
<name>A0AAU9LLJ8_9ASTR</name>
<gene>
    <name evidence="1" type="ORF">LVIROSA_LOCUS2134</name>
</gene>
<evidence type="ECO:0000313" key="1">
    <source>
        <dbReference type="EMBL" id="CAH1414206.1"/>
    </source>
</evidence>
<reference evidence="1 2" key="1">
    <citation type="submission" date="2022-01" db="EMBL/GenBank/DDBJ databases">
        <authorList>
            <person name="Xiong W."/>
            <person name="Schranz E."/>
        </authorList>
    </citation>
    <scope>NUCLEOTIDE SEQUENCE [LARGE SCALE GENOMIC DNA]</scope>
</reference>
<accession>A0AAU9LLJ8</accession>
<protein>
    <recommendedName>
        <fullName evidence="3">Peptidylprolyl isomerase</fullName>
    </recommendedName>
</protein>
<organism evidence="1 2">
    <name type="scientific">Lactuca virosa</name>
    <dbReference type="NCBI Taxonomy" id="75947"/>
    <lineage>
        <taxon>Eukaryota</taxon>
        <taxon>Viridiplantae</taxon>
        <taxon>Streptophyta</taxon>
        <taxon>Embryophyta</taxon>
        <taxon>Tracheophyta</taxon>
        <taxon>Spermatophyta</taxon>
        <taxon>Magnoliopsida</taxon>
        <taxon>eudicotyledons</taxon>
        <taxon>Gunneridae</taxon>
        <taxon>Pentapetalae</taxon>
        <taxon>asterids</taxon>
        <taxon>campanulids</taxon>
        <taxon>Asterales</taxon>
        <taxon>Asteraceae</taxon>
        <taxon>Cichorioideae</taxon>
        <taxon>Cichorieae</taxon>
        <taxon>Lactucinae</taxon>
        <taxon>Lactuca</taxon>
    </lineage>
</organism>
<dbReference type="EMBL" id="CAKMRJ010000001">
    <property type="protein sequence ID" value="CAH1414206.1"/>
    <property type="molecule type" value="Genomic_DNA"/>
</dbReference>
<keyword evidence="2" id="KW-1185">Reference proteome</keyword>
<dbReference type="Proteomes" id="UP001157418">
    <property type="component" value="Unassembled WGS sequence"/>
</dbReference>
<sequence>MKIHQGQSLDKLETPMKLTCRLIVHQQEQVFPFSFFSASHTPVSPISRSSSLSLSWRLRYSRVKIVYVCIAQNAIAYGGKEGKPEAAMSSNSPHSFEVQLHVTRIKS</sequence>
<proteinExistence type="predicted"/>
<evidence type="ECO:0008006" key="3">
    <source>
        <dbReference type="Google" id="ProtNLM"/>
    </source>
</evidence>
<dbReference type="AlphaFoldDB" id="A0AAU9LLJ8"/>